<dbReference type="Proteomes" id="UP000267128">
    <property type="component" value="Unassembled WGS sequence"/>
</dbReference>
<keyword evidence="1" id="KW-1133">Transmembrane helix</keyword>
<dbReference type="AlphaFoldDB" id="A0A3N0CHD5"/>
<dbReference type="EMBL" id="RJSE01000007">
    <property type="protein sequence ID" value="RNL62867.1"/>
    <property type="molecule type" value="Genomic_DNA"/>
</dbReference>
<protein>
    <submittedName>
        <fullName evidence="2">Uncharacterized protein</fullName>
    </submittedName>
</protein>
<evidence type="ECO:0000256" key="1">
    <source>
        <dbReference type="SAM" id="Phobius"/>
    </source>
</evidence>
<evidence type="ECO:0000313" key="3">
    <source>
        <dbReference type="Proteomes" id="UP000267128"/>
    </source>
</evidence>
<keyword evidence="1" id="KW-0472">Membrane</keyword>
<accession>A0A3N0CHD5</accession>
<sequence>MARIQFLLPHVFHALMYNARVRRNYRQQIAEAWDLARAAPSINVDEAVALWQFETDRLNGLATKGAAVLAADALVGAGVATQTKSDGLAMYACIACIVYLVSAAVAACLAQMPTKRYAVQPSNVLDGTAATEMVAVVIANEPLGIQLQNLVYVSVRDTFAALVLLLVALISNLVC</sequence>
<proteinExistence type="predicted"/>
<keyword evidence="3" id="KW-1185">Reference proteome</keyword>
<organism evidence="2 3">
    <name type="scientific">Nocardioides marmoriginsengisoli</name>
    <dbReference type="NCBI Taxonomy" id="661483"/>
    <lineage>
        <taxon>Bacteria</taxon>
        <taxon>Bacillati</taxon>
        <taxon>Actinomycetota</taxon>
        <taxon>Actinomycetes</taxon>
        <taxon>Propionibacteriales</taxon>
        <taxon>Nocardioidaceae</taxon>
        <taxon>Nocardioides</taxon>
    </lineage>
</organism>
<reference evidence="2 3" key="1">
    <citation type="submission" date="2018-11" db="EMBL/GenBank/DDBJ databases">
        <authorList>
            <person name="Li F."/>
        </authorList>
    </citation>
    <scope>NUCLEOTIDE SEQUENCE [LARGE SCALE GENOMIC DNA]</scope>
    <source>
        <strain evidence="2 3">Gsoil 097</strain>
    </source>
</reference>
<comment type="caution">
    <text evidence="2">The sequence shown here is derived from an EMBL/GenBank/DDBJ whole genome shotgun (WGS) entry which is preliminary data.</text>
</comment>
<gene>
    <name evidence="2" type="ORF">EFK50_14130</name>
</gene>
<keyword evidence="1" id="KW-0812">Transmembrane</keyword>
<evidence type="ECO:0000313" key="2">
    <source>
        <dbReference type="EMBL" id="RNL62867.1"/>
    </source>
</evidence>
<feature type="transmembrane region" description="Helical" evidence="1">
    <location>
        <begin position="88"/>
        <end position="112"/>
    </location>
</feature>
<name>A0A3N0CHD5_9ACTN</name>